<feature type="transmembrane region" description="Helical" evidence="1">
    <location>
        <begin position="20"/>
        <end position="37"/>
    </location>
</feature>
<keyword evidence="1" id="KW-0812">Transmembrane</keyword>
<evidence type="ECO:0000313" key="3">
    <source>
        <dbReference type="Proteomes" id="UP000694620"/>
    </source>
</evidence>
<keyword evidence="1" id="KW-0472">Membrane</keyword>
<sequence>MSNLPPQRVLGPHDVFDPLHFLLVAPSVFHGALLGLLQCTLQASRSSPPAASSSARRHACTRLGHTTSPLRQRFSSISSFWRASLRVLFFSFSFSNFFFHCSAVSSKLTEACHLTLASGPDLCPNISVDLVSASL</sequence>
<keyword evidence="3" id="KW-1185">Reference proteome</keyword>
<reference evidence="2" key="2">
    <citation type="submission" date="2025-09" db="UniProtKB">
        <authorList>
            <consortium name="Ensembl"/>
        </authorList>
    </citation>
    <scope>IDENTIFICATION</scope>
</reference>
<protein>
    <recommendedName>
        <fullName evidence="4">Transmembrane protein</fullName>
    </recommendedName>
</protein>
<dbReference type="AlphaFoldDB" id="A0A8C4SY82"/>
<keyword evidence="1" id="KW-1133">Transmembrane helix</keyword>
<name>A0A8C4SY82_ERPCA</name>
<dbReference type="Proteomes" id="UP000694620">
    <property type="component" value="Unassembled WGS sequence"/>
</dbReference>
<evidence type="ECO:0008006" key="4">
    <source>
        <dbReference type="Google" id="ProtNLM"/>
    </source>
</evidence>
<proteinExistence type="predicted"/>
<dbReference type="Ensembl" id="ENSECRT00000024958.1">
    <property type="protein sequence ID" value="ENSECRP00000024424.1"/>
    <property type="gene ID" value="ENSECRG00000016534.1"/>
</dbReference>
<evidence type="ECO:0000313" key="2">
    <source>
        <dbReference type="Ensembl" id="ENSECRP00000024424.1"/>
    </source>
</evidence>
<organism evidence="2 3">
    <name type="scientific">Erpetoichthys calabaricus</name>
    <name type="common">Rope fish</name>
    <name type="synonym">Calamoichthys calabaricus</name>
    <dbReference type="NCBI Taxonomy" id="27687"/>
    <lineage>
        <taxon>Eukaryota</taxon>
        <taxon>Metazoa</taxon>
        <taxon>Chordata</taxon>
        <taxon>Craniata</taxon>
        <taxon>Vertebrata</taxon>
        <taxon>Euteleostomi</taxon>
        <taxon>Actinopterygii</taxon>
        <taxon>Polypteriformes</taxon>
        <taxon>Polypteridae</taxon>
        <taxon>Erpetoichthys</taxon>
    </lineage>
</organism>
<accession>A0A8C4SY82</accession>
<reference evidence="2" key="1">
    <citation type="submission" date="2025-08" db="UniProtKB">
        <authorList>
            <consortium name="Ensembl"/>
        </authorList>
    </citation>
    <scope>IDENTIFICATION</scope>
</reference>
<evidence type="ECO:0000256" key="1">
    <source>
        <dbReference type="SAM" id="Phobius"/>
    </source>
</evidence>